<reference evidence="3" key="1">
    <citation type="submission" date="2023-07" db="EMBL/GenBank/DDBJ databases">
        <title>draft genome sequence of fig (Ficus carica).</title>
        <authorList>
            <person name="Takahashi T."/>
            <person name="Nishimura K."/>
        </authorList>
    </citation>
    <scope>NUCLEOTIDE SEQUENCE</scope>
</reference>
<accession>A0AA88D2S3</accession>
<dbReference type="GO" id="GO:0072344">
    <property type="term" value="P:rescue of stalled ribosome"/>
    <property type="evidence" value="ECO:0007669"/>
    <property type="project" value="InterPro"/>
</dbReference>
<dbReference type="EMBL" id="BTGU01000017">
    <property type="protein sequence ID" value="GMN44108.1"/>
    <property type="molecule type" value="Genomic_DNA"/>
</dbReference>
<gene>
    <name evidence="3" type="ORF">TIFTF001_013302</name>
</gene>
<dbReference type="PANTHER" id="PTHR22938:SF19">
    <property type="entry name" value="RING-TYPE E3 UBIQUITIN TRANSFERASE"/>
    <property type="match status" value="1"/>
</dbReference>
<dbReference type="GO" id="GO:0061630">
    <property type="term" value="F:ubiquitin protein ligase activity"/>
    <property type="evidence" value="ECO:0007669"/>
    <property type="project" value="InterPro"/>
</dbReference>
<dbReference type="InterPro" id="IPR056437">
    <property type="entry name" value="Znf-C2H2_ZNF598/HEL2"/>
</dbReference>
<evidence type="ECO:0000313" key="3">
    <source>
        <dbReference type="EMBL" id="GMN44108.1"/>
    </source>
</evidence>
<dbReference type="AlphaFoldDB" id="A0AA88D2S3"/>
<name>A0AA88D2S3_FICCA</name>
<feature type="region of interest" description="Disordered" evidence="1">
    <location>
        <begin position="409"/>
        <end position="460"/>
    </location>
</feature>
<dbReference type="GO" id="GO:0043022">
    <property type="term" value="F:ribosome binding"/>
    <property type="evidence" value="ECO:0007669"/>
    <property type="project" value="TreeGrafter"/>
</dbReference>
<protein>
    <recommendedName>
        <fullName evidence="2">C2H2-type domain-containing protein</fullName>
    </recommendedName>
</protein>
<feature type="compositionally biased region" description="Polar residues" evidence="1">
    <location>
        <begin position="517"/>
        <end position="536"/>
    </location>
</feature>
<feature type="compositionally biased region" description="Polar residues" evidence="1">
    <location>
        <begin position="690"/>
        <end position="700"/>
    </location>
</feature>
<feature type="region of interest" description="Disordered" evidence="1">
    <location>
        <begin position="690"/>
        <end position="721"/>
    </location>
</feature>
<feature type="region of interest" description="Disordered" evidence="1">
    <location>
        <begin position="493"/>
        <end position="570"/>
    </location>
</feature>
<dbReference type="GO" id="GO:0016567">
    <property type="term" value="P:protein ubiquitination"/>
    <property type="evidence" value="ECO:0007669"/>
    <property type="project" value="TreeGrafter"/>
</dbReference>
<dbReference type="Pfam" id="PF23202">
    <property type="entry name" value="PAH_ZNF598"/>
    <property type="match status" value="1"/>
</dbReference>
<dbReference type="PROSITE" id="PS00028">
    <property type="entry name" value="ZINC_FINGER_C2H2_1"/>
    <property type="match status" value="1"/>
</dbReference>
<dbReference type="PANTHER" id="PTHR22938">
    <property type="entry name" value="ZINC FINGER PROTEIN 598"/>
    <property type="match status" value="1"/>
</dbReference>
<feature type="compositionally biased region" description="Polar residues" evidence="1">
    <location>
        <begin position="350"/>
        <end position="385"/>
    </location>
</feature>
<dbReference type="InterPro" id="IPR044288">
    <property type="entry name" value="ZNF598/HEL2"/>
</dbReference>
<dbReference type="InterPro" id="IPR057634">
    <property type="entry name" value="PAH_ZNF598/HEL2"/>
</dbReference>
<evidence type="ECO:0000256" key="1">
    <source>
        <dbReference type="SAM" id="MobiDB-lite"/>
    </source>
</evidence>
<feature type="compositionally biased region" description="Basic residues" evidence="1">
    <location>
        <begin position="797"/>
        <end position="808"/>
    </location>
</feature>
<evidence type="ECO:0000259" key="2">
    <source>
        <dbReference type="PROSITE" id="PS00028"/>
    </source>
</evidence>
<comment type="caution">
    <text evidence="3">The sequence shown here is derived from an EMBL/GenBank/DDBJ whole genome shotgun (WGS) entry which is preliminary data.</text>
</comment>
<dbReference type="SMART" id="SM00355">
    <property type="entry name" value="ZnF_C2H2"/>
    <property type="match status" value="3"/>
</dbReference>
<keyword evidence="4" id="KW-1185">Reference proteome</keyword>
<feature type="compositionally biased region" description="Basic residues" evidence="1">
    <location>
        <begin position="705"/>
        <end position="714"/>
    </location>
</feature>
<dbReference type="Pfam" id="PF23230">
    <property type="entry name" value="zf-C2H2_13"/>
    <property type="match status" value="1"/>
</dbReference>
<sequence>MIVVLFVRRRFNGLHTDPAATGRSAQPALFDSDSSAKIVDVACARASLESFLSPRLSNVIVPVSSIPRSNSVSFIKAVIFNTGILALGDYTRMINDFAIFPADPTEGQVGTYWYHEGTQAYFDDSDHYKMIKAMCRLSCGVCDETNERRSNGFKRKGDFKNVDQLRSHLVNRHRLLMCSLCLESRKVFVSEQKFYTKAQLDQHIKTGDSDVDGSETERGGFMGHPMCEFCQNPFYGENELYTHMSTEHYTCHICQRQHPGQYEYYKDYDDLEASCSLFIHFRQVHFLCEDEACLEKKFVVFATESEMKRHNATEHGGRLSRCKRVAALQIPISFQYRRSIQQDRRGRGRSFSSDLANNQLSPSIHHSLESANAESSRDTSSSAGAVSNLRETSEFESVGSFDVLATTGCEPSSISSHTSRQNPGTGQLEDSSFPPLPAAPGRGKKKTKNAFGGLGGNSTTNLVNHRNNAALTIDNTPPVWPIANCPPNSLLPSSQKLRPVSNSGLLSSSSSPGVLQCRSTTMSTHLSPSYESTVSVRQVKPHEPPSSGTGSSSRNSTTKNTFTHTASSPKLSGRGFFDNSISSFPPVSAALSGKTTASGQTLPKPEDVNTANKSLVGRIRVALEHDENKYAAFKEISAQYRQDLISTEEYLACVCQFGLSHLVLELARLCPDPEKQRELVETYKFNTGSYDSPANNLSNDSGPSKVKRSSKKGKEKCEENEISTSKDVLADSIISSMKKLELNYKSLLDHADVLSKDDHQPAKRKSKILVDDKQNQNGSQSTGDSSNKNLGYGGAGHKQRKKTPKFLRNRLGNDAAAAAAVLEHGGSGTRPDLNEEKVDEDKDPPEGFPVGGVWQNGGGRKLVAMTQRDRRK</sequence>
<feature type="domain" description="C2H2-type" evidence="2">
    <location>
        <begin position="227"/>
        <end position="248"/>
    </location>
</feature>
<evidence type="ECO:0000313" key="4">
    <source>
        <dbReference type="Proteomes" id="UP001187192"/>
    </source>
</evidence>
<feature type="compositionally biased region" description="Polar residues" evidence="1">
    <location>
        <begin position="775"/>
        <end position="789"/>
    </location>
</feature>
<feature type="compositionally biased region" description="Polar residues" evidence="1">
    <location>
        <begin position="409"/>
        <end position="430"/>
    </location>
</feature>
<feature type="region of interest" description="Disordered" evidence="1">
    <location>
        <begin position="757"/>
        <end position="872"/>
    </location>
</feature>
<feature type="region of interest" description="Disordered" evidence="1">
    <location>
        <begin position="339"/>
        <end position="391"/>
    </location>
</feature>
<organism evidence="3 4">
    <name type="scientific">Ficus carica</name>
    <name type="common">Common fig</name>
    <dbReference type="NCBI Taxonomy" id="3494"/>
    <lineage>
        <taxon>Eukaryota</taxon>
        <taxon>Viridiplantae</taxon>
        <taxon>Streptophyta</taxon>
        <taxon>Embryophyta</taxon>
        <taxon>Tracheophyta</taxon>
        <taxon>Spermatophyta</taxon>
        <taxon>Magnoliopsida</taxon>
        <taxon>eudicotyledons</taxon>
        <taxon>Gunneridae</taxon>
        <taxon>Pentapetalae</taxon>
        <taxon>rosids</taxon>
        <taxon>fabids</taxon>
        <taxon>Rosales</taxon>
        <taxon>Moraceae</taxon>
        <taxon>Ficeae</taxon>
        <taxon>Ficus</taxon>
    </lineage>
</organism>
<feature type="compositionally biased region" description="Low complexity" evidence="1">
    <location>
        <begin position="546"/>
        <end position="563"/>
    </location>
</feature>
<dbReference type="Proteomes" id="UP001187192">
    <property type="component" value="Unassembled WGS sequence"/>
</dbReference>
<proteinExistence type="predicted"/>
<feature type="compositionally biased region" description="Low complexity" evidence="1">
    <location>
        <begin position="499"/>
        <end position="514"/>
    </location>
</feature>
<dbReference type="InterPro" id="IPR013087">
    <property type="entry name" value="Znf_C2H2_type"/>
</dbReference>